<dbReference type="GO" id="GO:0052915">
    <property type="term" value="F:23S rRNA (guanine(2445)-N(2))-methyltransferase activity"/>
    <property type="evidence" value="ECO:0007669"/>
    <property type="project" value="UniProtKB-EC"/>
</dbReference>
<protein>
    <submittedName>
        <fullName evidence="7">Bifunctional 23S rRNA (Guanine(2069)-N(7))-methyltransferase RlmK/23S rRNA (Guanine(2445)-N(2))-methyltransferase RlmL</fullName>
        <ecNumber evidence="7">2.1.1.173</ecNumber>
        <ecNumber evidence="7">2.1.1.264</ecNumber>
    </submittedName>
</protein>
<dbReference type="EC" id="2.1.1.264" evidence="7"/>
<evidence type="ECO:0000259" key="6">
    <source>
        <dbReference type="PROSITE" id="PS51165"/>
    </source>
</evidence>
<dbReference type="Gene3D" id="3.30.2130.30">
    <property type="match status" value="1"/>
</dbReference>
<gene>
    <name evidence="7" type="primary">rlmKL</name>
    <name evidence="7" type="ORF">GLW01_02870</name>
</gene>
<evidence type="ECO:0000256" key="2">
    <source>
        <dbReference type="ARBA" id="ARBA00022603"/>
    </source>
</evidence>
<dbReference type="InterPro" id="IPR004114">
    <property type="entry name" value="THUMP_dom"/>
</dbReference>
<feature type="region of interest" description="Disordered" evidence="5">
    <location>
        <begin position="246"/>
        <end position="266"/>
    </location>
</feature>
<keyword evidence="3 7" id="KW-0808">Transferase</keyword>
<dbReference type="NCBIfam" id="NF008748">
    <property type="entry name" value="PRK11783.1"/>
    <property type="match status" value="1"/>
</dbReference>
<dbReference type="Proteomes" id="UP000460751">
    <property type="component" value="Unassembled WGS sequence"/>
</dbReference>
<reference evidence="7 8" key="1">
    <citation type="submission" date="2019-11" db="EMBL/GenBank/DDBJ databases">
        <title>Genome sequences of 17 halophilic strains isolated from different environments.</title>
        <authorList>
            <person name="Furrow R.E."/>
        </authorList>
    </citation>
    <scope>NUCLEOTIDE SEQUENCE [LARGE SCALE GENOMIC DNA]</scope>
    <source>
        <strain evidence="7 8">22507_15_FS</strain>
    </source>
</reference>
<dbReference type="CDD" id="cd11715">
    <property type="entry name" value="THUMP_AdoMetMT"/>
    <property type="match status" value="1"/>
</dbReference>
<feature type="compositionally biased region" description="Basic and acidic residues" evidence="5">
    <location>
        <begin position="248"/>
        <end position="266"/>
    </location>
</feature>
<dbReference type="PANTHER" id="PTHR47313">
    <property type="entry name" value="RIBOSOMAL RNA LARGE SUBUNIT METHYLTRANSFERASE K/L"/>
    <property type="match status" value="1"/>
</dbReference>
<dbReference type="CDD" id="cd02440">
    <property type="entry name" value="AdoMet_MTases"/>
    <property type="match status" value="1"/>
</dbReference>
<keyword evidence="2 7" id="KW-0489">Methyltransferase</keyword>
<dbReference type="InterPro" id="IPR002052">
    <property type="entry name" value="DNA_methylase_N6_adenine_CS"/>
</dbReference>
<dbReference type="PANTHER" id="PTHR47313:SF1">
    <property type="entry name" value="RIBOSOMAL RNA LARGE SUBUNIT METHYLTRANSFERASE K_L"/>
    <property type="match status" value="1"/>
</dbReference>
<dbReference type="PIRSF" id="PIRSF037618">
    <property type="entry name" value="RNA_Mtase_bacteria_prd"/>
    <property type="match status" value="1"/>
</dbReference>
<keyword evidence="4" id="KW-0694">RNA-binding</keyword>
<dbReference type="PROSITE" id="PS00092">
    <property type="entry name" value="N6_MTASE"/>
    <property type="match status" value="1"/>
</dbReference>
<proteinExistence type="predicted"/>
<dbReference type="SUPFAM" id="SSF53335">
    <property type="entry name" value="S-adenosyl-L-methionine-dependent methyltransferases"/>
    <property type="match status" value="1"/>
</dbReference>
<dbReference type="Pfam" id="PF01170">
    <property type="entry name" value="UPF0020"/>
    <property type="match status" value="1"/>
</dbReference>
<dbReference type="Gene3D" id="3.30.750.80">
    <property type="entry name" value="RNA methyltransferase domain (HRMD) like"/>
    <property type="match status" value="1"/>
</dbReference>
<evidence type="ECO:0000256" key="5">
    <source>
        <dbReference type="SAM" id="MobiDB-lite"/>
    </source>
</evidence>
<accession>A0A9X4Y9J6</accession>
<evidence type="ECO:0000256" key="4">
    <source>
        <dbReference type="PROSITE-ProRule" id="PRU00529"/>
    </source>
</evidence>
<dbReference type="AlphaFoldDB" id="A0A9X4Y9J6"/>
<dbReference type="PROSITE" id="PS51165">
    <property type="entry name" value="THUMP"/>
    <property type="match status" value="1"/>
</dbReference>
<evidence type="ECO:0000313" key="8">
    <source>
        <dbReference type="Proteomes" id="UP000460751"/>
    </source>
</evidence>
<dbReference type="Pfam" id="PF22020">
    <property type="entry name" value="RlmL_1st"/>
    <property type="match status" value="1"/>
</dbReference>
<keyword evidence="8" id="KW-1185">Reference proteome</keyword>
<dbReference type="GO" id="GO:0003723">
    <property type="term" value="F:RNA binding"/>
    <property type="evidence" value="ECO:0007669"/>
    <property type="project" value="UniProtKB-UniRule"/>
</dbReference>
<feature type="domain" description="THUMP" evidence="6">
    <location>
        <begin position="47"/>
        <end position="158"/>
    </location>
</feature>
<evidence type="ECO:0000256" key="3">
    <source>
        <dbReference type="ARBA" id="ARBA00022679"/>
    </source>
</evidence>
<evidence type="ECO:0000313" key="7">
    <source>
        <dbReference type="EMBL" id="MYL25729.1"/>
    </source>
</evidence>
<dbReference type="InterPro" id="IPR054170">
    <property type="entry name" value="RlmL_1st"/>
</dbReference>
<comment type="caution">
    <text evidence="7">The sequence shown here is derived from an EMBL/GenBank/DDBJ whole genome shotgun (WGS) entry which is preliminary data.</text>
</comment>
<dbReference type="EMBL" id="WMEX01000001">
    <property type="protein sequence ID" value="MYL25729.1"/>
    <property type="molecule type" value="Genomic_DNA"/>
</dbReference>
<keyword evidence="1" id="KW-0698">rRNA processing</keyword>
<dbReference type="EC" id="2.1.1.173" evidence="7"/>
<dbReference type="InterPro" id="IPR017244">
    <property type="entry name" value="23SrRNA_methyltr_KL"/>
</dbReference>
<name>A0A9X4Y9J6_9GAMM</name>
<evidence type="ECO:0000256" key="1">
    <source>
        <dbReference type="ARBA" id="ARBA00022552"/>
    </source>
</evidence>
<dbReference type="InterPro" id="IPR000241">
    <property type="entry name" value="RlmKL-like_Mtase"/>
</dbReference>
<dbReference type="GO" id="GO:0005737">
    <property type="term" value="C:cytoplasm"/>
    <property type="evidence" value="ECO:0007669"/>
    <property type="project" value="InterPro"/>
</dbReference>
<dbReference type="Gene3D" id="3.40.50.150">
    <property type="entry name" value="Vaccinia Virus protein VP39"/>
    <property type="match status" value="1"/>
</dbReference>
<dbReference type="Pfam" id="PF02926">
    <property type="entry name" value="THUMP"/>
    <property type="match status" value="1"/>
</dbReference>
<dbReference type="SMART" id="SM00981">
    <property type="entry name" value="THUMP"/>
    <property type="match status" value="1"/>
</dbReference>
<dbReference type="GO" id="GO:0070043">
    <property type="term" value="F:rRNA (guanine-N7-)-methyltransferase activity"/>
    <property type="evidence" value="ECO:0007669"/>
    <property type="project" value="TreeGrafter"/>
</dbReference>
<organism evidence="7 8">
    <name type="scientific">Vreelandella halophila</name>
    <dbReference type="NCBI Taxonomy" id="86177"/>
    <lineage>
        <taxon>Bacteria</taxon>
        <taxon>Pseudomonadati</taxon>
        <taxon>Pseudomonadota</taxon>
        <taxon>Gammaproteobacteria</taxon>
        <taxon>Oceanospirillales</taxon>
        <taxon>Halomonadaceae</taxon>
        <taxon>Vreelandella</taxon>
    </lineage>
</organism>
<dbReference type="InterPro" id="IPR029063">
    <property type="entry name" value="SAM-dependent_MTases_sf"/>
</dbReference>
<sequence length="507" mass="56792">MELKTDDFFVTASWGLLELLADEMAAFGIEVTGRASAGLWVRTDMAGARGICLWSRLASRVTLHLHRAPADSADTVRRAARAIPWEAWLRPEMTFRVRFQGTHGDILSPRFGAQCVKDGLMERVRSQGGAEPIMTPDQPDLPIQARLRHGQLELGLDMAGVSLHQRGYRSEAGEAPLRETLAAGLLYRAGWPEVAKAGGDLVDPFCGSGTILVEAAMMATDTAPGLFRGFAFEGWPGAVTEGWPAQRAEADERRKQGRADSRSRFRGTDMDGRVVAAAWRNIERAGFSDRIHVEKCDVAEWRMPEKARTGLILTNPPYGNRLESRERAAELFRILGERLRSEAVGWRFGLLLSESELGHQLGLRSRRQYRFYNGSLETTLLLFDIRENEFRQPEQSLEELRTGIPEPAIHNEERAAMLANRLRKNRRHLRRRINQAPDESHCLYDADIPEYAVRITQTGEQLTVTEYAPPASVPEKAARQRLAEVLAVAPDVLGMDPGAVSYEYVRR</sequence>